<gene>
    <name evidence="2" type="ORF">AULFYP135_00178</name>
</gene>
<proteinExistence type="predicted"/>
<dbReference type="AlphaFoldDB" id="A0A6N2R4Y7"/>
<dbReference type="Gene3D" id="3.30.1490.20">
    <property type="entry name" value="ATP-grasp fold, A domain"/>
    <property type="match status" value="1"/>
</dbReference>
<dbReference type="SUPFAM" id="SSF56059">
    <property type="entry name" value="Glutathione synthetase ATP-binding domain-like"/>
    <property type="match status" value="1"/>
</dbReference>
<organism evidence="2">
    <name type="scientific">uncultured Anaerotruncus sp</name>
    <dbReference type="NCBI Taxonomy" id="905011"/>
    <lineage>
        <taxon>Bacteria</taxon>
        <taxon>Bacillati</taxon>
        <taxon>Bacillota</taxon>
        <taxon>Clostridia</taxon>
        <taxon>Eubacteriales</taxon>
        <taxon>Oscillospiraceae</taxon>
        <taxon>Anaerotruncus</taxon>
        <taxon>environmental samples</taxon>
    </lineage>
</organism>
<feature type="domain" description="Alpha-L-glutamate ligase-related protein ATP-grasp" evidence="1">
    <location>
        <begin position="76"/>
        <end position="327"/>
    </location>
</feature>
<dbReference type="GO" id="GO:0005524">
    <property type="term" value="F:ATP binding"/>
    <property type="evidence" value="ECO:0007669"/>
    <property type="project" value="InterPro"/>
</dbReference>
<accession>A0A6N2R4Y7</accession>
<dbReference type="InterPro" id="IPR039523">
    <property type="entry name" value="RimK-rel_E_lig_ATP-grasp"/>
</dbReference>
<dbReference type="EMBL" id="CACRSL010000003">
    <property type="protein sequence ID" value="VYS75065.1"/>
    <property type="molecule type" value="Genomic_DNA"/>
</dbReference>
<evidence type="ECO:0000259" key="1">
    <source>
        <dbReference type="Pfam" id="PF14397"/>
    </source>
</evidence>
<protein>
    <recommendedName>
        <fullName evidence="1">Alpha-L-glutamate ligase-related protein ATP-grasp domain-containing protein</fullName>
    </recommendedName>
</protein>
<sequence length="333" mass="37735">MKFSYLIDRVVNIDFQNLNQTLDTVSKRSGKGKLSLVCDMAWCGLKYGAGYTDYTYCQFYKLNGDKRKTYLTRTIQNELVRKLNDRRFYHCFQNKLEFNQLFSPLVTRPYLDVRDVNVESFRRFLKGRSEIIAKPVDGIGGHGVKRIAVDENTDVEQLYNSLLEEKRTLVEEVIQQHHALQELYPQGVNTVRVVTILTGTVVDIMWVGLKIGSNGSVVDNVAEGGICAWADRYTGVITTPAANYDGMVFENHPNTGVKIVGFQIPNFDAVKEVASTAARLIPEIRYVGWDIAVTEDSAQLIEGNEYPGHLLMQIPAHLKDAEGLLPRFQKYLK</sequence>
<name>A0A6N2R4Y7_9FIRM</name>
<evidence type="ECO:0000313" key="2">
    <source>
        <dbReference type="EMBL" id="VYS75065.1"/>
    </source>
</evidence>
<reference evidence="2" key="1">
    <citation type="submission" date="2019-11" db="EMBL/GenBank/DDBJ databases">
        <authorList>
            <person name="Feng L."/>
        </authorList>
    </citation>
    <scope>NUCLEOTIDE SEQUENCE</scope>
    <source>
        <strain evidence="2">AundefinedLFYP135</strain>
    </source>
</reference>
<dbReference type="Pfam" id="PF14397">
    <property type="entry name" value="ATPgrasp_ST"/>
    <property type="match status" value="1"/>
</dbReference>
<dbReference type="InterPro" id="IPR013815">
    <property type="entry name" value="ATP_grasp_subdomain_1"/>
</dbReference>